<accession>A0A1Y2DVZ7</accession>
<dbReference type="RefSeq" id="XP_040715095.1">
    <property type="nucleotide sequence ID" value="XM_040860487.1"/>
</dbReference>
<feature type="region of interest" description="Disordered" evidence="1">
    <location>
        <begin position="100"/>
        <end position="162"/>
    </location>
</feature>
<dbReference type="InParanoid" id="A0A1Y2DVZ7"/>
<evidence type="ECO:0000313" key="3">
    <source>
        <dbReference type="Proteomes" id="UP000193689"/>
    </source>
</evidence>
<dbReference type="AlphaFoldDB" id="A0A1Y2DVZ7"/>
<evidence type="ECO:0000313" key="2">
    <source>
        <dbReference type="EMBL" id="ORY63438.1"/>
    </source>
</evidence>
<gene>
    <name evidence="2" type="ORF">BCR38DRAFT_436838</name>
</gene>
<dbReference type="EMBL" id="MCFJ01000008">
    <property type="protein sequence ID" value="ORY63438.1"/>
    <property type="molecule type" value="Genomic_DNA"/>
</dbReference>
<comment type="caution">
    <text evidence="2">The sequence shown here is derived from an EMBL/GenBank/DDBJ whole genome shotgun (WGS) entry which is preliminary data.</text>
</comment>
<protein>
    <submittedName>
        <fullName evidence="2">Uncharacterized protein</fullName>
    </submittedName>
</protein>
<keyword evidence="3" id="KW-1185">Reference proteome</keyword>
<reference evidence="2 3" key="1">
    <citation type="submission" date="2016-07" db="EMBL/GenBank/DDBJ databases">
        <title>Pervasive Adenine N6-methylation of Active Genes in Fungi.</title>
        <authorList>
            <consortium name="DOE Joint Genome Institute"/>
            <person name="Mondo S.J."/>
            <person name="Dannebaum R.O."/>
            <person name="Kuo R.C."/>
            <person name="Labutti K."/>
            <person name="Haridas S."/>
            <person name="Kuo A."/>
            <person name="Salamov A."/>
            <person name="Ahrendt S.R."/>
            <person name="Lipzen A."/>
            <person name="Sullivan W."/>
            <person name="Andreopoulos W.B."/>
            <person name="Clum A."/>
            <person name="Lindquist E."/>
            <person name="Daum C."/>
            <person name="Ramamoorthy G.K."/>
            <person name="Gryganskyi A."/>
            <person name="Culley D."/>
            <person name="Magnuson J.K."/>
            <person name="James T.Y."/>
            <person name="O'Malley M.A."/>
            <person name="Stajich J.E."/>
            <person name="Spatafora J.W."/>
            <person name="Visel A."/>
            <person name="Grigoriev I.V."/>
        </authorList>
    </citation>
    <scope>NUCLEOTIDE SEQUENCE [LARGE SCALE GENOMIC DNA]</scope>
    <source>
        <strain evidence="2 3">CBS 129021</strain>
    </source>
</reference>
<dbReference type="Proteomes" id="UP000193689">
    <property type="component" value="Unassembled WGS sequence"/>
</dbReference>
<sequence>MSHRHDQGNRLFPVSPCCNGCWQDTKRDKEIEETQKESDAVKSSASEICSITGRSHENPVKFNRLTCPKYPADVSSNHEEQAIIVTEAFALDEKHADVALSTAGESGTAGESPEIHQISRKSSVTTRRRDAIQTRHDANSDHQRSRRQLEPHETERGFHSQY</sequence>
<dbReference type="GeneID" id="63776699"/>
<feature type="compositionally biased region" description="Basic and acidic residues" evidence="1">
    <location>
        <begin position="127"/>
        <end position="162"/>
    </location>
</feature>
<proteinExistence type="predicted"/>
<evidence type="ECO:0000256" key="1">
    <source>
        <dbReference type="SAM" id="MobiDB-lite"/>
    </source>
</evidence>
<name>A0A1Y2DVZ7_9PEZI</name>
<organism evidence="2 3">
    <name type="scientific">Pseudomassariella vexata</name>
    <dbReference type="NCBI Taxonomy" id="1141098"/>
    <lineage>
        <taxon>Eukaryota</taxon>
        <taxon>Fungi</taxon>
        <taxon>Dikarya</taxon>
        <taxon>Ascomycota</taxon>
        <taxon>Pezizomycotina</taxon>
        <taxon>Sordariomycetes</taxon>
        <taxon>Xylariomycetidae</taxon>
        <taxon>Amphisphaeriales</taxon>
        <taxon>Pseudomassariaceae</taxon>
        <taxon>Pseudomassariella</taxon>
    </lineage>
</organism>